<protein>
    <submittedName>
        <fullName evidence="1">Uncharacterized protein</fullName>
    </submittedName>
</protein>
<reference evidence="1 2" key="1">
    <citation type="journal article" date="2013" name="Genome Announc.">
        <title>Draft Genome Sequence of Sphingobium lactosutens Strain DS20T, Isolated from a Hexachlorocyclohexane Dumpsite.</title>
        <authorList>
            <person name="Kumar R."/>
            <person name="Dwivedi V."/>
            <person name="Negi V."/>
            <person name="Khurana J.P."/>
            <person name="Lal R."/>
        </authorList>
    </citation>
    <scope>NUCLEOTIDE SEQUENCE [LARGE SCALE GENOMIC DNA]</scope>
    <source>
        <strain evidence="1 2">DS20</strain>
    </source>
</reference>
<dbReference type="AlphaFoldDB" id="T0IKU6"/>
<dbReference type="eggNOG" id="ENOG5032RQY">
    <property type="taxonomic scope" value="Bacteria"/>
</dbReference>
<dbReference type="EMBL" id="ATDP01000103">
    <property type="protein sequence ID" value="EQB12360.1"/>
    <property type="molecule type" value="Genomic_DNA"/>
</dbReference>
<comment type="caution">
    <text evidence="1">The sequence shown here is derived from an EMBL/GenBank/DDBJ whole genome shotgun (WGS) entry which is preliminary data.</text>
</comment>
<evidence type="ECO:0000313" key="1">
    <source>
        <dbReference type="EMBL" id="EQB12360.1"/>
    </source>
</evidence>
<keyword evidence="2" id="KW-1185">Reference proteome</keyword>
<name>T0IKU6_9SPHN</name>
<evidence type="ECO:0000313" key="2">
    <source>
        <dbReference type="Proteomes" id="UP000015531"/>
    </source>
</evidence>
<gene>
    <name evidence="1" type="ORF">RLDS_19630</name>
</gene>
<dbReference type="Proteomes" id="UP000015531">
    <property type="component" value="Unassembled WGS sequence"/>
</dbReference>
<dbReference type="PATRIC" id="fig|1331060.3.peg.3789"/>
<sequence length="141" mass="15807">MMTDGEIDNLADGFLACTLPKERWTHEAHFATALWLILTCPDVHPEREMPGMIRRYNESVGGVNSDMSGYHETITQASLHMARRLLAGLPGDATPATALAALMASPLRDRDWLFAYWLRDRVMSVAARREWVSPDLMPLPA</sequence>
<accession>T0IKU6</accession>
<proteinExistence type="predicted"/>
<organism evidence="1 2">
    <name type="scientific">Sphingobium lactosutens DS20</name>
    <dbReference type="NCBI Taxonomy" id="1331060"/>
    <lineage>
        <taxon>Bacteria</taxon>
        <taxon>Pseudomonadati</taxon>
        <taxon>Pseudomonadota</taxon>
        <taxon>Alphaproteobacteria</taxon>
        <taxon>Sphingomonadales</taxon>
        <taxon>Sphingomonadaceae</taxon>
        <taxon>Sphingobium</taxon>
    </lineage>
</organism>